<reference evidence="5" key="1">
    <citation type="journal article" date="2015" name="Nature">
        <title>Complex archaea that bridge the gap between prokaryotes and eukaryotes.</title>
        <authorList>
            <person name="Spang A."/>
            <person name="Saw J.H."/>
            <person name="Jorgensen S.L."/>
            <person name="Zaremba-Niedzwiedzka K."/>
            <person name="Martijn J."/>
            <person name="Lind A.E."/>
            <person name="van Eijk R."/>
            <person name="Schleper C."/>
            <person name="Guy L."/>
            <person name="Ettema T.J."/>
        </authorList>
    </citation>
    <scope>NUCLEOTIDE SEQUENCE</scope>
</reference>
<dbReference type="FunFam" id="3.40.50.300:FF:000398">
    <property type="entry name" value="Type IV pilus assembly ATPase PilB"/>
    <property type="match status" value="1"/>
</dbReference>
<dbReference type="PROSITE" id="PS00662">
    <property type="entry name" value="T2SP_E"/>
    <property type="match status" value="1"/>
</dbReference>
<dbReference type="Gene3D" id="3.30.300.160">
    <property type="entry name" value="Type II secretion system, protein E, N-terminal domain"/>
    <property type="match status" value="1"/>
</dbReference>
<evidence type="ECO:0000256" key="3">
    <source>
        <dbReference type="SAM" id="MobiDB-lite"/>
    </source>
</evidence>
<dbReference type="SUPFAM" id="SSF52540">
    <property type="entry name" value="P-loop containing nucleoside triphosphate hydrolases"/>
    <property type="match status" value="1"/>
</dbReference>
<name>A0A0F9G9T0_9ZZZZ</name>
<dbReference type="SUPFAM" id="SSF160246">
    <property type="entry name" value="EspE N-terminal domain-like"/>
    <property type="match status" value="1"/>
</dbReference>
<dbReference type="EMBL" id="LAZR01020912">
    <property type="protein sequence ID" value="KKL87166.1"/>
    <property type="molecule type" value="Genomic_DNA"/>
</dbReference>
<evidence type="ECO:0000256" key="2">
    <source>
        <dbReference type="ARBA" id="ARBA00022840"/>
    </source>
</evidence>
<dbReference type="GO" id="GO:0005886">
    <property type="term" value="C:plasma membrane"/>
    <property type="evidence" value="ECO:0007669"/>
    <property type="project" value="TreeGrafter"/>
</dbReference>
<protein>
    <recommendedName>
        <fullName evidence="4">Bacterial type II secretion system protein E domain-containing protein</fullName>
    </recommendedName>
</protein>
<dbReference type="Gene3D" id="3.40.50.300">
    <property type="entry name" value="P-loop containing nucleotide triphosphate hydrolases"/>
    <property type="match status" value="1"/>
</dbReference>
<evidence type="ECO:0000256" key="1">
    <source>
        <dbReference type="ARBA" id="ARBA00022741"/>
    </source>
</evidence>
<dbReference type="GO" id="GO:0005524">
    <property type="term" value="F:ATP binding"/>
    <property type="evidence" value="ECO:0007669"/>
    <property type="project" value="UniProtKB-KW"/>
</dbReference>
<organism evidence="5">
    <name type="scientific">marine sediment metagenome</name>
    <dbReference type="NCBI Taxonomy" id="412755"/>
    <lineage>
        <taxon>unclassified sequences</taxon>
        <taxon>metagenomes</taxon>
        <taxon>ecological metagenomes</taxon>
    </lineage>
</organism>
<sequence length="601" mass="66122">MGSKRTQASSPAPTRESQCRGIGDFPVLWRPVAKGSQPRGPEAVLLEKGHITSAQLREAVIRQQREAPHAGILEVLVDAGVISQALAAQAVGAHFRLPSMELDAADVEPDTFALLPEGYIREKLVIPIRREGDEIVVGISYPADMFLIDDIKRRLGDRLRLIVVQSCDVLRAVDSLQNAPGRHVDEIVKSISQDDVEIICDQEQTEDISDLERIAGESPVIRYVNYLISSAVSEGASDIHIESGLGHLAVRYRIDGMLDEKSAPPLRMHPAIISRIKIMANLDISQRRLPQDGRIHVKVHGRTVDLRVSTAPFVRGEKCVIRVLDSHSTRVGLEDLGMDSETLAAFRRQVLKSYGIVLVTGPTGSGKTTTLYSALRILEDRKLNISTVEDPVEYELGFANQLNVHEAIGLTFASALRSFLRQDPDVILVGEIRDEETARIAMQASLTGHLVLSTVHTNDAPSTVTRLVDIGVEPYLIGASVSSILAQRLARRICENCREPVKSPDELPAAYLEERGAGAERLQRGVGCDQCWQTGYRGRLGLFELLELDDEIRDLIVRKVPLPELRGAVKDKGMRTLREDGLEKAAAGATTIEEVMRVTDM</sequence>
<gene>
    <name evidence="5" type="ORF">LCGC14_1937440</name>
</gene>
<dbReference type="CDD" id="cd01129">
    <property type="entry name" value="PulE-GspE-like"/>
    <property type="match status" value="1"/>
</dbReference>
<dbReference type="InterPro" id="IPR001482">
    <property type="entry name" value="T2SS/T4SS_dom"/>
</dbReference>
<feature type="compositionally biased region" description="Polar residues" evidence="3">
    <location>
        <begin position="1"/>
        <end position="16"/>
    </location>
</feature>
<feature type="region of interest" description="Disordered" evidence="3">
    <location>
        <begin position="1"/>
        <end position="20"/>
    </location>
</feature>
<evidence type="ECO:0000313" key="5">
    <source>
        <dbReference type="EMBL" id="KKL87166.1"/>
    </source>
</evidence>
<dbReference type="Pfam" id="PF00437">
    <property type="entry name" value="T2SSE"/>
    <property type="match status" value="1"/>
</dbReference>
<dbReference type="FunFam" id="3.30.450.90:FF:000001">
    <property type="entry name" value="Type II secretion system ATPase GspE"/>
    <property type="match status" value="1"/>
</dbReference>
<proteinExistence type="predicted"/>
<evidence type="ECO:0000259" key="4">
    <source>
        <dbReference type="PROSITE" id="PS00662"/>
    </source>
</evidence>
<dbReference type="GO" id="GO:0016887">
    <property type="term" value="F:ATP hydrolysis activity"/>
    <property type="evidence" value="ECO:0007669"/>
    <property type="project" value="TreeGrafter"/>
</dbReference>
<dbReference type="Pfam" id="PF05157">
    <property type="entry name" value="MshEN"/>
    <property type="match status" value="1"/>
</dbReference>
<accession>A0A0F9G9T0</accession>
<dbReference type="AlphaFoldDB" id="A0A0F9G9T0"/>
<dbReference type="InterPro" id="IPR027417">
    <property type="entry name" value="P-loop_NTPase"/>
</dbReference>
<comment type="caution">
    <text evidence="5">The sequence shown here is derived from an EMBL/GenBank/DDBJ whole genome shotgun (WGS) entry which is preliminary data.</text>
</comment>
<dbReference type="Gene3D" id="3.30.450.90">
    <property type="match status" value="1"/>
</dbReference>
<dbReference type="InterPro" id="IPR007831">
    <property type="entry name" value="T2SS_GspE_N"/>
</dbReference>
<keyword evidence="1" id="KW-0547">Nucleotide-binding</keyword>
<feature type="domain" description="Bacterial type II secretion system protein E" evidence="4">
    <location>
        <begin position="420"/>
        <end position="434"/>
    </location>
</feature>
<dbReference type="PANTHER" id="PTHR30258">
    <property type="entry name" value="TYPE II SECRETION SYSTEM PROTEIN GSPE-RELATED"/>
    <property type="match status" value="1"/>
</dbReference>
<dbReference type="SMART" id="SM00382">
    <property type="entry name" value="AAA"/>
    <property type="match status" value="1"/>
</dbReference>
<keyword evidence="2" id="KW-0067">ATP-binding</keyword>
<dbReference type="InterPro" id="IPR003593">
    <property type="entry name" value="AAA+_ATPase"/>
</dbReference>
<dbReference type="PANTHER" id="PTHR30258:SF1">
    <property type="entry name" value="PROTEIN TRANSPORT PROTEIN HOFB HOMOLOG"/>
    <property type="match status" value="1"/>
</dbReference>
<dbReference type="InterPro" id="IPR037257">
    <property type="entry name" value="T2SS_E_N_sf"/>
</dbReference>